<dbReference type="GO" id="GO:0005737">
    <property type="term" value="C:cytoplasm"/>
    <property type="evidence" value="ECO:0007669"/>
    <property type="project" value="UniProtKB-SubCell"/>
</dbReference>
<dbReference type="PANTHER" id="PTHR14344:SF3">
    <property type="entry name" value="WD REPEAT-CONTAINING PROTEIN 6"/>
    <property type="match status" value="1"/>
</dbReference>
<keyword evidence="5" id="KW-0677">Repeat</keyword>
<evidence type="ECO:0000313" key="8">
    <source>
        <dbReference type="EMBL" id="OJJ46921.1"/>
    </source>
</evidence>
<dbReference type="InterPro" id="IPR051973">
    <property type="entry name" value="tRNA_Anticodon_Mtase-Reg"/>
</dbReference>
<sequence>MSLSLEYIDACLPITATKAFVLGDARLILHGQGPYTRLIDETSGQLLAEIKTFKRSNVHGFLLPEEELQKTGSQPIRIITWGGPSVRIIELSARQSESTVLGAFFSVVSAEFLAPDWILSGCSVCVDGEGRACFLTAHNALLGLRLVDSGSPKYRKNIQIQQLATGVKSILYSADIVSLSSTHVLIAAGTVFGEIIVWSCFLNEIGDAFSNTISSIHHFFTGHEGSIFGVRISSVVPSLQGSNSGRLLASCSDDRTVRVWDISDCDQVSRHDPPSYSTDGFELRSTGFGDVATIRSSESYVAKAFGHSARIWGVYFLPRTKADQPQLNFVSHGEDSTCVFWELTWEPRLTGGRPDFRLRETNSIHHHSGKHIWSLDVGGRNEAPVIYTGGADGALKNIGIESYWKERPDYMSNRKVAPSSVKTRKHSHQLQGALKAFDLVSQDCFLGVTFQGEVKLGWVGTNNDNVCQDEDGSVRWETIATEEDFRSFAVTSSCSQRGLALLGNERGLIRLYEHESKTLSTLIQVSERPVGLWLLDSSESNRGDIYFISSDPATQKTSLVMINGRNTGQPTIKNFDVALPIDFEVTCASFACESQYLVLGSKIGALAVYKVSALTQILEPLEVLRRVHGKVGVSQVMPIPSKERSLTTFSSFFLTCGRDGNYCIYEISRETDEQTAFVQLVHRSLAHFGQNVEGAYFDRETEDLILYGFGGTQFIVWNESRQTELMRVECGGGRRRWAFGVNEACRNYLLLWNHAAKFNSTRQSYTPAYRTLRAGGHGREIKSMAVCNDVRDIGTLIATGAEDTAVRIFSPAESSKREGPWGTFKCLRVMNQHGTGLQQVKWSKAGDYLFSSSGLEEFFVWRVTSVPVFGVASVLIASAPKEDLKSDLRVTSFDMLQLEGSDQFIFCLTYSNSTLKIFHFAPCRDRGDFILLARGRYMTNCLTQAQFVVKESSISLITAATDGYITVWNLTPVLQPFYTVSSGSVGLKRPLVTDEITPQAMTCENRYQIHSNSIKALELVHLSESQSLVVTGGDDNSVSVSLWDIFELSVATVTIADAHAASVTAIKVLNHTQEADGMTHRLVIASSGNDHRVKVWSVSVGPLQNGPQRIGIKSLLDEYSSVADISSLDVLRDNQLLVCGVGMELFRYC</sequence>
<protein>
    <submittedName>
        <fullName evidence="8">Uncharacterized protein</fullName>
    </submittedName>
</protein>
<dbReference type="AlphaFoldDB" id="A0A1L9SIJ1"/>
<dbReference type="Pfam" id="PF00400">
    <property type="entry name" value="WD40"/>
    <property type="match status" value="1"/>
</dbReference>
<dbReference type="InterPro" id="IPR036322">
    <property type="entry name" value="WD40_repeat_dom_sf"/>
</dbReference>
<dbReference type="SUPFAM" id="SSF50978">
    <property type="entry name" value="WD40 repeat-like"/>
    <property type="match status" value="3"/>
</dbReference>
<comment type="similarity">
    <text evidence="6">Belongs to the WD repeat WDR6 family.</text>
</comment>
<evidence type="ECO:0000256" key="2">
    <source>
        <dbReference type="ARBA" id="ARBA00022490"/>
    </source>
</evidence>
<name>A0A1L9SIJ1_9EURO</name>
<dbReference type="SMART" id="SM00320">
    <property type="entry name" value="WD40"/>
    <property type="match status" value="8"/>
</dbReference>
<evidence type="ECO:0000313" key="9">
    <source>
        <dbReference type="Proteomes" id="UP000184188"/>
    </source>
</evidence>
<evidence type="ECO:0000256" key="3">
    <source>
        <dbReference type="ARBA" id="ARBA00022574"/>
    </source>
</evidence>
<evidence type="ECO:0000256" key="1">
    <source>
        <dbReference type="ARBA" id="ARBA00004496"/>
    </source>
</evidence>
<dbReference type="InterPro" id="IPR015943">
    <property type="entry name" value="WD40/YVTN_repeat-like_dom_sf"/>
</dbReference>
<dbReference type="OrthoDB" id="5594999at2759"/>
<dbReference type="GeneID" id="34609315"/>
<evidence type="ECO:0000256" key="7">
    <source>
        <dbReference type="PROSITE-ProRule" id="PRU00221"/>
    </source>
</evidence>
<accession>A0A1L9SIJ1</accession>
<evidence type="ECO:0000256" key="6">
    <source>
        <dbReference type="ARBA" id="ARBA00038255"/>
    </source>
</evidence>
<dbReference type="VEuPathDB" id="FungiDB:ASPZODRAFT_131831"/>
<evidence type="ECO:0000256" key="5">
    <source>
        <dbReference type="ARBA" id="ARBA00022737"/>
    </source>
</evidence>
<dbReference type="Proteomes" id="UP000184188">
    <property type="component" value="Unassembled WGS sequence"/>
</dbReference>
<comment type="subcellular location">
    <subcellularLocation>
        <location evidence="1">Cytoplasm</location>
    </subcellularLocation>
</comment>
<keyword evidence="3 7" id="KW-0853">WD repeat</keyword>
<feature type="repeat" description="WD" evidence="7">
    <location>
        <begin position="236"/>
        <end position="270"/>
    </location>
</feature>
<dbReference type="Gene3D" id="2.130.10.10">
    <property type="entry name" value="YVTN repeat-like/Quinoprotein amine dehydrogenase"/>
    <property type="match status" value="4"/>
</dbReference>
<dbReference type="InterPro" id="IPR001680">
    <property type="entry name" value="WD40_rpt"/>
</dbReference>
<dbReference type="GO" id="GO:0030488">
    <property type="term" value="P:tRNA methylation"/>
    <property type="evidence" value="ECO:0007669"/>
    <property type="project" value="TreeGrafter"/>
</dbReference>
<dbReference type="InterPro" id="IPR019775">
    <property type="entry name" value="WD40_repeat_CS"/>
</dbReference>
<dbReference type="PANTHER" id="PTHR14344">
    <property type="entry name" value="WD REPEAT PROTEIN"/>
    <property type="match status" value="1"/>
</dbReference>
<keyword evidence="2" id="KW-0963">Cytoplasm</keyword>
<dbReference type="PROSITE" id="PS00678">
    <property type="entry name" value="WD_REPEATS_1"/>
    <property type="match status" value="1"/>
</dbReference>
<gene>
    <name evidence="8" type="ORF">ASPZODRAFT_131831</name>
</gene>
<dbReference type="EMBL" id="KV878341">
    <property type="protein sequence ID" value="OJJ46921.1"/>
    <property type="molecule type" value="Genomic_DNA"/>
</dbReference>
<dbReference type="RefSeq" id="XP_022581431.1">
    <property type="nucleotide sequence ID" value="XM_022722850.1"/>
</dbReference>
<dbReference type="PROSITE" id="PS50082">
    <property type="entry name" value="WD_REPEATS_2"/>
    <property type="match status" value="1"/>
</dbReference>
<organism evidence="8 9">
    <name type="scientific">Penicilliopsis zonata CBS 506.65</name>
    <dbReference type="NCBI Taxonomy" id="1073090"/>
    <lineage>
        <taxon>Eukaryota</taxon>
        <taxon>Fungi</taxon>
        <taxon>Dikarya</taxon>
        <taxon>Ascomycota</taxon>
        <taxon>Pezizomycotina</taxon>
        <taxon>Eurotiomycetes</taxon>
        <taxon>Eurotiomycetidae</taxon>
        <taxon>Eurotiales</taxon>
        <taxon>Aspergillaceae</taxon>
        <taxon>Penicilliopsis</taxon>
    </lineage>
</organism>
<reference evidence="9" key="1">
    <citation type="journal article" date="2017" name="Genome Biol.">
        <title>Comparative genomics reveals high biological diversity and specific adaptations in the industrially and medically important fungal genus Aspergillus.</title>
        <authorList>
            <person name="de Vries R.P."/>
            <person name="Riley R."/>
            <person name="Wiebenga A."/>
            <person name="Aguilar-Osorio G."/>
            <person name="Amillis S."/>
            <person name="Uchima C.A."/>
            <person name="Anderluh G."/>
            <person name="Asadollahi M."/>
            <person name="Askin M."/>
            <person name="Barry K."/>
            <person name="Battaglia E."/>
            <person name="Bayram O."/>
            <person name="Benocci T."/>
            <person name="Braus-Stromeyer S.A."/>
            <person name="Caldana C."/>
            <person name="Canovas D."/>
            <person name="Cerqueira G.C."/>
            <person name="Chen F."/>
            <person name="Chen W."/>
            <person name="Choi C."/>
            <person name="Clum A."/>
            <person name="Dos Santos R.A."/>
            <person name="Damasio A.R."/>
            <person name="Diallinas G."/>
            <person name="Emri T."/>
            <person name="Fekete E."/>
            <person name="Flipphi M."/>
            <person name="Freyberg S."/>
            <person name="Gallo A."/>
            <person name="Gournas C."/>
            <person name="Habgood R."/>
            <person name="Hainaut M."/>
            <person name="Harispe M.L."/>
            <person name="Henrissat B."/>
            <person name="Hilden K.S."/>
            <person name="Hope R."/>
            <person name="Hossain A."/>
            <person name="Karabika E."/>
            <person name="Karaffa L."/>
            <person name="Karanyi Z."/>
            <person name="Krasevec N."/>
            <person name="Kuo A."/>
            <person name="Kusch H."/>
            <person name="LaButti K."/>
            <person name="Lagendijk E.L."/>
            <person name="Lapidus A."/>
            <person name="Levasseur A."/>
            <person name="Lindquist E."/>
            <person name="Lipzen A."/>
            <person name="Logrieco A.F."/>
            <person name="MacCabe A."/>
            <person name="Maekelae M.R."/>
            <person name="Malavazi I."/>
            <person name="Melin P."/>
            <person name="Meyer V."/>
            <person name="Mielnichuk N."/>
            <person name="Miskei M."/>
            <person name="Molnar A.P."/>
            <person name="Mule G."/>
            <person name="Ngan C.Y."/>
            <person name="Orejas M."/>
            <person name="Orosz E."/>
            <person name="Ouedraogo J.P."/>
            <person name="Overkamp K.M."/>
            <person name="Park H.-S."/>
            <person name="Perrone G."/>
            <person name="Piumi F."/>
            <person name="Punt P.J."/>
            <person name="Ram A.F."/>
            <person name="Ramon A."/>
            <person name="Rauscher S."/>
            <person name="Record E."/>
            <person name="Riano-Pachon D.M."/>
            <person name="Robert V."/>
            <person name="Roehrig J."/>
            <person name="Ruller R."/>
            <person name="Salamov A."/>
            <person name="Salih N.S."/>
            <person name="Samson R.A."/>
            <person name="Sandor E."/>
            <person name="Sanguinetti M."/>
            <person name="Schuetze T."/>
            <person name="Sepcic K."/>
            <person name="Shelest E."/>
            <person name="Sherlock G."/>
            <person name="Sophianopoulou V."/>
            <person name="Squina F.M."/>
            <person name="Sun H."/>
            <person name="Susca A."/>
            <person name="Todd R.B."/>
            <person name="Tsang A."/>
            <person name="Unkles S.E."/>
            <person name="van de Wiele N."/>
            <person name="van Rossen-Uffink D."/>
            <person name="Oliveira J.V."/>
            <person name="Vesth T.C."/>
            <person name="Visser J."/>
            <person name="Yu J.-H."/>
            <person name="Zhou M."/>
            <person name="Andersen M.R."/>
            <person name="Archer D.B."/>
            <person name="Baker S.E."/>
            <person name="Benoit I."/>
            <person name="Brakhage A.A."/>
            <person name="Braus G.H."/>
            <person name="Fischer R."/>
            <person name="Frisvad J.C."/>
            <person name="Goldman G.H."/>
            <person name="Houbraken J."/>
            <person name="Oakley B."/>
            <person name="Pocsi I."/>
            <person name="Scazzocchio C."/>
            <person name="Seiboth B."/>
            <person name="vanKuyk P.A."/>
            <person name="Wortman J."/>
            <person name="Dyer P.S."/>
            <person name="Grigoriev I.V."/>
        </authorList>
    </citation>
    <scope>NUCLEOTIDE SEQUENCE [LARGE SCALE GENOMIC DNA]</scope>
    <source>
        <strain evidence="9">CBS 506.65</strain>
    </source>
</reference>
<proteinExistence type="inferred from homology"/>
<evidence type="ECO:0000256" key="4">
    <source>
        <dbReference type="ARBA" id="ARBA00022694"/>
    </source>
</evidence>
<dbReference type="STRING" id="1073090.A0A1L9SIJ1"/>
<keyword evidence="9" id="KW-1185">Reference proteome</keyword>
<keyword evidence="4" id="KW-0819">tRNA processing</keyword>